<evidence type="ECO:0000313" key="9">
    <source>
        <dbReference type="Proteomes" id="UP000011713"/>
    </source>
</evidence>
<keyword evidence="1" id="KW-0723">Serine/threonine-protein kinase</keyword>
<dbReference type="PROSITE" id="PS00108">
    <property type="entry name" value="PROTEIN_KINASE_ST"/>
    <property type="match status" value="1"/>
</dbReference>
<keyword evidence="4" id="KW-0418">Kinase</keyword>
<evidence type="ECO:0000256" key="1">
    <source>
        <dbReference type="ARBA" id="ARBA00022527"/>
    </source>
</evidence>
<evidence type="ECO:0000256" key="3">
    <source>
        <dbReference type="ARBA" id="ARBA00022741"/>
    </source>
</evidence>
<keyword evidence="2" id="KW-0808">Transferase</keyword>
<dbReference type="AlphaFoldDB" id="M4B1K7"/>
<dbReference type="InParanoid" id="M4B1K7"/>
<dbReference type="InterPro" id="IPR000719">
    <property type="entry name" value="Prot_kinase_dom"/>
</dbReference>
<reference evidence="9" key="1">
    <citation type="journal article" date="2010" name="Science">
        <title>Signatures of adaptation to obligate biotrophy in the Hyaloperonospora arabidopsidis genome.</title>
        <authorList>
            <person name="Baxter L."/>
            <person name="Tripathy S."/>
            <person name="Ishaque N."/>
            <person name="Boot N."/>
            <person name="Cabral A."/>
            <person name="Kemen E."/>
            <person name="Thines M."/>
            <person name="Ah-Fong A."/>
            <person name="Anderson R."/>
            <person name="Badejoko W."/>
            <person name="Bittner-Eddy P."/>
            <person name="Boore J.L."/>
            <person name="Chibucos M.C."/>
            <person name="Coates M."/>
            <person name="Dehal P."/>
            <person name="Delehaunty K."/>
            <person name="Dong S."/>
            <person name="Downton P."/>
            <person name="Dumas B."/>
            <person name="Fabro G."/>
            <person name="Fronick C."/>
            <person name="Fuerstenberg S.I."/>
            <person name="Fulton L."/>
            <person name="Gaulin E."/>
            <person name="Govers F."/>
            <person name="Hughes L."/>
            <person name="Humphray S."/>
            <person name="Jiang R.H."/>
            <person name="Judelson H."/>
            <person name="Kamoun S."/>
            <person name="Kyung K."/>
            <person name="Meijer H."/>
            <person name="Minx P."/>
            <person name="Morris P."/>
            <person name="Nelson J."/>
            <person name="Phuntumart V."/>
            <person name="Qutob D."/>
            <person name="Rehmany A."/>
            <person name="Rougon-Cardoso A."/>
            <person name="Ryden P."/>
            <person name="Torto-Alalibo T."/>
            <person name="Studholme D."/>
            <person name="Wang Y."/>
            <person name="Win J."/>
            <person name="Wood J."/>
            <person name="Clifton S.W."/>
            <person name="Rogers J."/>
            <person name="Van den Ackerveken G."/>
            <person name="Jones J.D."/>
            <person name="McDowell J.M."/>
            <person name="Beynon J."/>
            <person name="Tyler B.M."/>
        </authorList>
    </citation>
    <scope>NUCLEOTIDE SEQUENCE [LARGE SCALE GENOMIC DNA]</scope>
    <source>
        <strain evidence="9">Emoy2</strain>
    </source>
</reference>
<dbReference type="Gene3D" id="1.10.510.10">
    <property type="entry name" value="Transferase(Phosphotransferase) domain 1"/>
    <property type="match status" value="1"/>
</dbReference>
<name>M4B1K7_HYAAE</name>
<feature type="domain" description="Protein kinase" evidence="7">
    <location>
        <begin position="1"/>
        <end position="257"/>
    </location>
</feature>
<sequence>MEATPALKRISKSKVITEQQKKRLEAEKQILQQVKSPFLCQGFTSFETVDEISILLEYVEGRALYECVWNYRDTGKFSENVTKYFAAQLVLALKDLHAQGYIHRDLKSGNVLVGKDGFAKVIDFGLAWRVSDVIVEGGGRTLSMCGTHYIMAPEIRIRQQYGFEVDWWSLGVVIYEMVIGRPPWEYKCPYGSTVDEYFEHVTHTAKCLFHGADESTRTLEQGLSIELRSLIRGLLTIDPQKRLGTNGATEIMDHTWFLDVSWDLLEKKDKSMAIPYDIQVDYNAARIRIPDQIGSLSSAESIDPEDNAKYKVYDNSRQDALEISSCDNSPINHSAYHTPSRSMQKSYYSVPFVYGLKTYVSYMEYDDWLKINSLLRLVC</sequence>
<dbReference type="SMART" id="SM00220">
    <property type="entry name" value="S_TKc"/>
    <property type="match status" value="1"/>
</dbReference>
<keyword evidence="6" id="KW-0175">Coiled coil</keyword>
<protein>
    <recommendedName>
        <fullName evidence="7">Protein kinase domain-containing protein</fullName>
    </recommendedName>
</protein>
<accession>M4B1K7</accession>
<dbReference type="InterPro" id="IPR008271">
    <property type="entry name" value="Ser/Thr_kinase_AS"/>
</dbReference>
<dbReference type="PROSITE" id="PS50011">
    <property type="entry name" value="PROTEIN_KINASE_DOM"/>
    <property type="match status" value="1"/>
</dbReference>
<keyword evidence="9" id="KW-1185">Reference proteome</keyword>
<proteinExistence type="predicted"/>
<evidence type="ECO:0000256" key="6">
    <source>
        <dbReference type="SAM" id="Coils"/>
    </source>
</evidence>
<dbReference type="Gene3D" id="3.30.200.20">
    <property type="entry name" value="Phosphorylase Kinase, domain 1"/>
    <property type="match status" value="1"/>
</dbReference>
<evidence type="ECO:0000259" key="7">
    <source>
        <dbReference type="PROSITE" id="PS50011"/>
    </source>
</evidence>
<dbReference type="STRING" id="559515.M4B1K7"/>
<dbReference type="GO" id="GO:0005524">
    <property type="term" value="F:ATP binding"/>
    <property type="evidence" value="ECO:0007669"/>
    <property type="project" value="UniProtKB-KW"/>
</dbReference>
<dbReference type="VEuPathDB" id="FungiDB:HpaG800154"/>
<dbReference type="GO" id="GO:0005952">
    <property type="term" value="C:cAMP-dependent protein kinase complex"/>
    <property type="evidence" value="ECO:0007669"/>
    <property type="project" value="TreeGrafter"/>
</dbReference>
<dbReference type="HOGENOM" id="CLU_000288_63_5_1"/>
<evidence type="ECO:0000256" key="2">
    <source>
        <dbReference type="ARBA" id="ARBA00022679"/>
    </source>
</evidence>
<evidence type="ECO:0000313" key="8">
    <source>
        <dbReference type="EnsemblProtists" id="HpaP800154"/>
    </source>
</evidence>
<dbReference type="SUPFAM" id="SSF56112">
    <property type="entry name" value="Protein kinase-like (PK-like)"/>
    <property type="match status" value="1"/>
</dbReference>
<dbReference type="PANTHER" id="PTHR24353">
    <property type="entry name" value="CYCLIC NUCLEOTIDE-DEPENDENT PROTEIN KINASE"/>
    <property type="match status" value="1"/>
</dbReference>
<dbReference type="GO" id="GO:0004691">
    <property type="term" value="F:cAMP-dependent protein kinase activity"/>
    <property type="evidence" value="ECO:0007669"/>
    <property type="project" value="TreeGrafter"/>
</dbReference>
<feature type="coiled-coil region" evidence="6">
    <location>
        <begin position="7"/>
        <end position="34"/>
    </location>
</feature>
<evidence type="ECO:0000256" key="5">
    <source>
        <dbReference type="ARBA" id="ARBA00022840"/>
    </source>
</evidence>
<dbReference type="PANTHER" id="PTHR24353:SF37">
    <property type="entry name" value="CAMP-DEPENDENT PROTEIN KINASE CATALYTIC SUBUNIT PRKX"/>
    <property type="match status" value="1"/>
</dbReference>
<keyword evidence="3" id="KW-0547">Nucleotide-binding</keyword>
<dbReference type="EnsemblProtists" id="HpaT800154">
    <property type="protein sequence ID" value="HpaP800154"/>
    <property type="gene ID" value="HpaG800154"/>
</dbReference>
<dbReference type="InterPro" id="IPR011009">
    <property type="entry name" value="Kinase-like_dom_sf"/>
</dbReference>
<organism evidence="8 9">
    <name type="scientific">Hyaloperonospora arabidopsidis (strain Emoy2)</name>
    <name type="common">Downy mildew agent</name>
    <name type="synonym">Peronospora arabidopsidis</name>
    <dbReference type="NCBI Taxonomy" id="559515"/>
    <lineage>
        <taxon>Eukaryota</taxon>
        <taxon>Sar</taxon>
        <taxon>Stramenopiles</taxon>
        <taxon>Oomycota</taxon>
        <taxon>Peronosporomycetes</taxon>
        <taxon>Peronosporales</taxon>
        <taxon>Peronosporaceae</taxon>
        <taxon>Hyaloperonospora</taxon>
    </lineage>
</organism>
<keyword evidence="5" id="KW-0067">ATP-binding</keyword>
<dbReference type="eggNOG" id="KOG0616">
    <property type="taxonomic scope" value="Eukaryota"/>
</dbReference>
<dbReference type="Proteomes" id="UP000011713">
    <property type="component" value="Unassembled WGS sequence"/>
</dbReference>
<dbReference type="Pfam" id="PF00069">
    <property type="entry name" value="Pkinase"/>
    <property type="match status" value="1"/>
</dbReference>
<dbReference type="EMBL" id="JH597776">
    <property type="status" value="NOT_ANNOTATED_CDS"/>
    <property type="molecule type" value="Genomic_DNA"/>
</dbReference>
<evidence type="ECO:0000256" key="4">
    <source>
        <dbReference type="ARBA" id="ARBA00022777"/>
    </source>
</evidence>
<reference evidence="8" key="2">
    <citation type="submission" date="2015-06" db="UniProtKB">
        <authorList>
            <consortium name="EnsemblProtists"/>
        </authorList>
    </citation>
    <scope>IDENTIFICATION</scope>
    <source>
        <strain evidence="8">Emoy2</strain>
    </source>
</reference>